<evidence type="ECO:0000313" key="1">
    <source>
        <dbReference type="EMBL" id="GAX85279.1"/>
    </source>
</evidence>
<evidence type="ECO:0008006" key="3">
    <source>
        <dbReference type="Google" id="ProtNLM"/>
    </source>
</evidence>
<reference evidence="1 2" key="1">
    <citation type="submission" date="2017-08" db="EMBL/GenBank/DDBJ databases">
        <title>Acidophilic green algal genome provides insights into adaptation to an acidic environment.</title>
        <authorList>
            <person name="Hirooka S."/>
            <person name="Hirose Y."/>
            <person name="Kanesaki Y."/>
            <person name="Higuchi S."/>
            <person name="Fujiwara T."/>
            <person name="Onuma R."/>
            <person name="Era A."/>
            <person name="Ohbayashi R."/>
            <person name="Uzuka A."/>
            <person name="Nozaki H."/>
            <person name="Yoshikawa H."/>
            <person name="Miyagishima S.Y."/>
        </authorList>
    </citation>
    <scope>NUCLEOTIDE SEQUENCE [LARGE SCALE GENOMIC DNA]</scope>
    <source>
        <strain evidence="1 2">NIES-2499</strain>
    </source>
</reference>
<protein>
    <recommendedName>
        <fullName evidence="3">Plastid lipid-associated protein/fibrillin conserved domain-containing protein</fullName>
    </recommendedName>
</protein>
<gene>
    <name evidence="1" type="ORF">CEUSTIGMA_g12697.t1</name>
</gene>
<evidence type="ECO:0000313" key="2">
    <source>
        <dbReference type="Proteomes" id="UP000232323"/>
    </source>
</evidence>
<dbReference type="PANTHER" id="PTHR35690:SF1">
    <property type="entry name" value="OS01G0363500 PROTEIN"/>
    <property type="match status" value="1"/>
</dbReference>
<dbReference type="AlphaFoldDB" id="A0A250XQP7"/>
<accession>A0A250XQP7</accession>
<organism evidence="1 2">
    <name type="scientific">Chlamydomonas eustigma</name>
    <dbReference type="NCBI Taxonomy" id="1157962"/>
    <lineage>
        <taxon>Eukaryota</taxon>
        <taxon>Viridiplantae</taxon>
        <taxon>Chlorophyta</taxon>
        <taxon>core chlorophytes</taxon>
        <taxon>Chlorophyceae</taxon>
        <taxon>CS clade</taxon>
        <taxon>Chlamydomonadales</taxon>
        <taxon>Chlamydomonadaceae</taxon>
        <taxon>Chlamydomonas</taxon>
    </lineage>
</organism>
<dbReference type="OrthoDB" id="44190at2759"/>
<sequence>MLKLNVSNQHRHSACDIVGRNSKTTRLRAAAVTSDPVTLDATIDKLKAATRKPGCVPASEVVKAVVDVEKSKVKLPDNWPQLISAPDKRWRLIFTADSRQVQAAGKGLQSNGIYFPLTACQKFSSDNTFENGVFLGPLAHLTFKGPMSTNQKQLSFDVHTMYVGVGPWRLGIPLKKDGKPISELDPKAVKKLPFFLYAYIDDEIIVARGRSGGLALWVAADSKWQANAGVLQVYK</sequence>
<dbReference type="PANTHER" id="PTHR35690">
    <property type="entry name" value="OS01G0363500 PROTEIN"/>
    <property type="match status" value="1"/>
</dbReference>
<dbReference type="EMBL" id="BEGY01000160">
    <property type="protein sequence ID" value="GAX85279.1"/>
    <property type="molecule type" value="Genomic_DNA"/>
</dbReference>
<comment type="caution">
    <text evidence="1">The sequence shown here is derived from an EMBL/GenBank/DDBJ whole genome shotgun (WGS) entry which is preliminary data.</text>
</comment>
<proteinExistence type="predicted"/>
<keyword evidence="2" id="KW-1185">Reference proteome</keyword>
<dbReference type="Proteomes" id="UP000232323">
    <property type="component" value="Unassembled WGS sequence"/>
</dbReference>
<name>A0A250XQP7_9CHLO</name>